<organism evidence="2 3">
    <name type="scientific">Pseudomonas solani</name>
    <dbReference type="NCBI Taxonomy" id="2731552"/>
    <lineage>
        <taxon>Bacteria</taxon>
        <taxon>Pseudomonadati</taxon>
        <taxon>Pseudomonadota</taxon>
        <taxon>Gammaproteobacteria</taxon>
        <taxon>Pseudomonadales</taxon>
        <taxon>Pseudomonadaceae</taxon>
        <taxon>Pseudomonas</taxon>
    </lineage>
</organism>
<evidence type="ECO:0000313" key="2">
    <source>
        <dbReference type="EMBL" id="BCD88056.1"/>
    </source>
</evidence>
<sequence>MTAQEILRQIEALEPGLERAYLDSVRRTVDAATVAQVEQLLADDDEEGLVALLALGALALLVELVRAAYVAGGRYEMAMLVLPRSVRSVVGRAEFDQTLRPVDAWVGRQVGEVRQAAADGVREAIRAAISSRRTISGTLPARQAALDLLGRVSAQTGQRTGGTVGLPGNMARYVAKAREQLLSGDPAQLAAFLKRSRRDRRQDGIVKRAIKAGKPVSAADTERIVGRYADRLMRTHVDQLSKGLAHESFNAGRQRAWEQLVEQGLPLDLVTKDWSDRADEKVRVSHRAMRGQVVHLHEPFRAPSGALLMYPGDTSLGAGEDETAGCRCICIYQLKV</sequence>
<dbReference type="RefSeq" id="WP_265168248.1">
    <property type="nucleotide sequence ID" value="NZ_AP023081.1"/>
</dbReference>
<protein>
    <recommendedName>
        <fullName evidence="4">Phage Mu protein F like protein</fullName>
    </recommendedName>
</protein>
<dbReference type="EMBL" id="AP023081">
    <property type="protein sequence ID" value="BCD88056.1"/>
    <property type="molecule type" value="Genomic_DNA"/>
</dbReference>
<accession>A0ABM7LEV0</accession>
<feature type="transmembrane region" description="Helical" evidence="1">
    <location>
        <begin position="49"/>
        <end position="69"/>
    </location>
</feature>
<keyword evidence="3" id="KW-1185">Reference proteome</keyword>
<keyword evidence="1" id="KW-0812">Transmembrane</keyword>
<proteinExistence type="predicted"/>
<dbReference type="Proteomes" id="UP001064896">
    <property type="component" value="Chromosome"/>
</dbReference>
<gene>
    <name evidence="2" type="ORF">PSm6_44630</name>
</gene>
<evidence type="ECO:0000313" key="3">
    <source>
        <dbReference type="Proteomes" id="UP001064896"/>
    </source>
</evidence>
<keyword evidence="1" id="KW-0472">Membrane</keyword>
<evidence type="ECO:0008006" key="4">
    <source>
        <dbReference type="Google" id="ProtNLM"/>
    </source>
</evidence>
<reference evidence="2" key="1">
    <citation type="submission" date="2020-05" db="EMBL/GenBank/DDBJ databases">
        <title>Complete genome sequence of Pseudomonas sp. Sm006.</title>
        <authorList>
            <person name="Takeuchi K."/>
            <person name="Someya N."/>
        </authorList>
    </citation>
    <scope>NUCLEOTIDE SEQUENCE</scope>
    <source>
        <strain evidence="2">Sm006</strain>
    </source>
</reference>
<evidence type="ECO:0000256" key="1">
    <source>
        <dbReference type="SAM" id="Phobius"/>
    </source>
</evidence>
<name>A0ABM7LEV0_9PSED</name>
<keyword evidence="1" id="KW-1133">Transmembrane helix</keyword>